<reference evidence="1 2" key="1">
    <citation type="journal article" date="2013" name="BMC Genomics">
        <title>Reconstruction of the lipid metabolism for the microalga Monoraphidium neglectum from its genome sequence reveals characteristics suitable for biofuel production.</title>
        <authorList>
            <person name="Bogen C."/>
            <person name="Al-Dilaimi A."/>
            <person name="Albersmeier A."/>
            <person name="Wichmann J."/>
            <person name="Grundmann M."/>
            <person name="Rupp O."/>
            <person name="Lauersen K.J."/>
            <person name="Blifernez-Klassen O."/>
            <person name="Kalinowski J."/>
            <person name="Goesmann A."/>
            <person name="Mussgnug J.H."/>
            <person name="Kruse O."/>
        </authorList>
    </citation>
    <scope>NUCLEOTIDE SEQUENCE [LARGE SCALE GENOMIC DNA]</scope>
    <source>
        <strain evidence="1 2">SAG 48.87</strain>
    </source>
</reference>
<gene>
    <name evidence="1" type="ORF">MNEG_6726</name>
</gene>
<accession>A0A0D2JQ89</accession>
<protein>
    <submittedName>
        <fullName evidence="1">Uncharacterized protein</fullName>
    </submittedName>
</protein>
<name>A0A0D2JQ89_9CHLO</name>
<organism evidence="1 2">
    <name type="scientific">Monoraphidium neglectum</name>
    <dbReference type="NCBI Taxonomy" id="145388"/>
    <lineage>
        <taxon>Eukaryota</taxon>
        <taxon>Viridiplantae</taxon>
        <taxon>Chlorophyta</taxon>
        <taxon>core chlorophytes</taxon>
        <taxon>Chlorophyceae</taxon>
        <taxon>CS clade</taxon>
        <taxon>Sphaeropleales</taxon>
        <taxon>Selenastraceae</taxon>
        <taxon>Monoraphidium</taxon>
    </lineage>
</organism>
<evidence type="ECO:0000313" key="2">
    <source>
        <dbReference type="Proteomes" id="UP000054498"/>
    </source>
</evidence>
<keyword evidence="2" id="KW-1185">Reference proteome</keyword>
<sequence length="149" mass="17185">MRVAERPSGLVTGFKYHTNLRAPLNTKVGPEPHARVHRSEIVKVRQGLPVEINPSVGSGYKVMDWTEYFGRFKTSGEFPDCLACGGKNTKEHYFTQTWCRSKRVWECESVCLDCLQYSFRAYRDPDFKTPEEFEKERWTTLVAEQAQGA</sequence>
<dbReference type="RefSeq" id="XP_013900257.1">
    <property type="nucleotide sequence ID" value="XM_014044803.1"/>
</dbReference>
<dbReference type="OrthoDB" id="525072at2759"/>
<dbReference type="AlphaFoldDB" id="A0A0D2JQ89"/>
<dbReference type="Proteomes" id="UP000054498">
    <property type="component" value="Unassembled WGS sequence"/>
</dbReference>
<dbReference type="KEGG" id="mng:MNEG_6726"/>
<proteinExistence type="predicted"/>
<dbReference type="GeneID" id="25739602"/>
<evidence type="ECO:0000313" key="1">
    <source>
        <dbReference type="EMBL" id="KIZ01238.1"/>
    </source>
</evidence>
<dbReference type="EMBL" id="KK101341">
    <property type="protein sequence ID" value="KIZ01238.1"/>
    <property type="molecule type" value="Genomic_DNA"/>
</dbReference>